<name>W1YMG9_9ZZZZ</name>
<evidence type="ECO:0000313" key="1">
    <source>
        <dbReference type="EMBL" id="ETJ43682.1"/>
    </source>
</evidence>
<comment type="caution">
    <text evidence="1">The sequence shown here is derived from an EMBL/GenBank/DDBJ whole genome shotgun (WGS) entry which is preliminary data.</text>
</comment>
<reference evidence="1" key="1">
    <citation type="submission" date="2013-12" db="EMBL/GenBank/DDBJ databases">
        <title>A Varibaculum cambriense genome reconstructed from a premature infant gut community with otherwise low bacterial novelty that shifts toward anaerobic metabolism during the third week of life.</title>
        <authorList>
            <person name="Brown C.T."/>
            <person name="Sharon I."/>
            <person name="Thomas B.C."/>
            <person name="Castelle C.J."/>
            <person name="Morowitz M.J."/>
            <person name="Banfield J.F."/>
        </authorList>
    </citation>
    <scope>NUCLEOTIDE SEQUENCE</scope>
</reference>
<dbReference type="EMBL" id="AZMM01002305">
    <property type="protein sequence ID" value="ETJ43682.1"/>
    <property type="molecule type" value="Genomic_DNA"/>
</dbReference>
<proteinExistence type="predicted"/>
<sequence>SDVVVVPNEAGMTGGARCWSMARY</sequence>
<dbReference type="AlphaFoldDB" id="W1YMG9"/>
<feature type="non-terminal residue" evidence="1">
    <location>
        <position position="1"/>
    </location>
</feature>
<gene>
    <name evidence="1" type="ORF">Q604_UNBC02305G0001</name>
</gene>
<protein>
    <submittedName>
        <fullName evidence="1">Uncharacterized protein</fullName>
    </submittedName>
</protein>
<accession>W1YMG9</accession>
<organism evidence="1">
    <name type="scientific">human gut metagenome</name>
    <dbReference type="NCBI Taxonomy" id="408170"/>
    <lineage>
        <taxon>unclassified sequences</taxon>
        <taxon>metagenomes</taxon>
        <taxon>organismal metagenomes</taxon>
    </lineage>
</organism>